<dbReference type="PROSITE" id="PS50994">
    <property type="entry name" value="INTEGRASE"/>
    <property type="match status" value="1"/>
</dbReference>
<feature type="compositionally biased region" description="Polar residues" evidence="1">
    <location>
        <begin position="434"/>
        <end position="450"/>
    </location>
</feature>
<gene>
    <name evidence="4" type="primary">LOC111352289</name>
</gene>
<dbReference type="InterPro" id="IPR005312">
    <property type="entry name" value="DUF1759"/>
</dbReference>
<evidence type="ECO:0000259" key="2">
    <source>
        <dbReference type="PROSITE" id="PS50994"/>
    </source>
</evidence>
<name>A0A9J7E024_SPOLT</name>
<evidence type="ECO:0000313" key="3">
    <source>
        <dbReference type="Proteomes" id="UP000301870"/>
    </source>
</evidence>
<dbReference type="SUPFAM" id="SSF56672">
    <property type="entry name" value="DNA/RNA polymerases"/>
    <property type="match status" value="1"/>
</dbReference>
<sequence>MSTKSDKADMEVAREVAREIAELTKKRSSYKGRITIFSGFLKSLDISSITSKDISEIEMRIGKLESLYASYDETQTRLECIADCETQLLERDEFESRYYKILCQAQEIIATHKKSPVPSECCSHNGSNSNNKPVKLPTIQLPKFDGSYENWLEFRDTFDSLIHSNQNIDIINKYHYLRASLEGSAAVVIKSIQFCATNYDTAWQLLCDRYDNKRLLVHNHISALFKIEPVTRESSSPLKRLMDQFNKNFRALESLGEPVKHWDTLLIYIMSHKLDTKTLREWEEYKGRITKDHTISLQHFIDFMKIRTDLIESIECHTSQNTTHRNTNSKSSKHKTMVSLDNSSNNNAASLSSGKCPKCSEDHKLNNCPQFLALSNEARLQLLPGFKVCFNCFCGGHYANHCKKPGCKLCKRRHNTLIHVADTTKTKPVMPSGRTDNIVSSTPPATSTDVNPSLTLSASVAASSHQVHGHRVDVLLSTVLIKLYDSNNREHLARAILDSGSTSCLMTNKMYRQLNLPFTPINKSIMGINGISSQINKMCLVSLKSLDETFVTNLRCFVLPSITNNVPCHSLDISTLNIPSNVCLADPNFHTPASVDLIIGADVFWDVLGSQRLDLGAGKPTLYETRLGWIVSGPLVNSKATLPNPVCNFVQLDAAAGNSFHEQIQHQLERFWSLEDVTECSATSPEYKLCEDHFMTNTTRLPDGRFCVKIPLKNKPSVLGNSLHRAKQCFYSLERRLSNQANVYKMYSEFMSEYITLGHMTECKLTTDAHYIPHHGVIRDSSTTTKLRAVFNASSPTSNGVTLNSIQMVGPTVQDDLLSILLRFRQHKYILMADVEKMYRQIAVHPDDRDLQRIVWRCNPKDALKAYQLNTVTYGTASAPFLATRCLKQLGIECDDKRISEIITHDFYVDDLLSGGDDLTDVENMRDKLTSVLASACFPLRKWQSNEPRLVSELAQSSRNLNIGGNEPSKTLGLGWQAVADELCFPTDHSFAMTELVCTKRSMLSIISQIFDPLGLVSPVVISLKMLLQKLWLHKLSWDEPLTPDIEDIWFDVIKGLHHLNNIRIPRRVIIDSFKRLEFHIFSDASERAYGACLYVRSINESGKILVRLLVSKSRVAPIKATTIPRLELCGALVGARLYNKVVKSLRVKAACTVFWTDSTILLGWLKMLPCKLHTFVRNRIGEILELTGDCVWRHVPTQYNPADYISRGVSVESIQALDIWWSGPSFLKEPEVSWPLNSVYTESLPETRTELSCVAQMDVIHNVNNFIQFNRFSKFNRLRRAVAYMLRFIDACRRRSLVSNYLSEVELRNALNVIIRVSQMESFSEYNTLVNNKRLTKKSNLLKFNVFIDDFKIMRVGGRLENSTFTYSKKHPILLQSTHPFTVLLFEFEHEKLMHAGPQLLLASIREAYWPIGGRNLARACYRRCIRCSRMKGRVIAPIMGNLPQQRLSPGGFPFQTVGVDYAGPISSASRQGRGCRIVKVYIVLFICFTTKAIHLELVGDMTSYGYLSALRRFIARRGKPTQMFSDNGTTFVGAYNDLAKFLKTNSDEISGDLANEGIDFHFIPAYSPHFGGIWEAGVKSTKYHLLRVLGNCNLTYEELNSTLVQIEAILNSRPLTPLSSHPDDMTPLTPGHFLIGRSLTSLPTKDLQDHNAAHLTRFHRIEQLRQHFWTRWSKEYVSELQQRTKWQTSNHPLQIDSLVLLKEDHLPPLKWKLGRIIRLYPGADQVARVAEIKTSTGVVRRSFSKICPLPIDDNQ</sequence>
<dbReference type="GO" id="GO:0015074">
    <property type="term" value="P:DNA integration"/>
    <property type="evidence" value="ECO:0007669"/>
    <property type="project" value="InterPro"/>
</dbReference>
<dbReference type="Proteomes" id="UP000301870">
    <property type="component" value="Chromosome 15"/>
</dbReference>
<feature type="domain" description="Integrase catalytic" evidence="2">
    <location>
        <begin position="1447"/>
        <end position="1640"/>
    </location>
</feature>
<dbReference type="InterPro" id="IPR040676">
    <property type="entry name" value="DUF5641"/>
</dbReference>
<dbReference type="GeneID" id="111352289"/>
<evidence type="ECO:0000313" key="4">
    <source>
        <dbReference type="RefSeq" id="XP_022820493.1"/>
    </source>
</evidence>
<dbReference type="RefSeq" id="XP_022820493.1">
    <property type="nucleotide sequence ID" value="XM_022964725.1"/>
</dbReference>
<feature type="region of interest" description="Disordered" evidence="1">
    <location>
        <begin position="321"/>
        <end position="349"/>
    </location>
</feature>
<dbReference type="GO" id="GO:0071897">
    <property type="term" value="P:DNA biosynthetic process"/>
    <property type="evidence" value="ECO:0007669"/>
    <property type="project" value="UniProtKB-ARBA"/>
</dbReference>
<proteinExistence type="predicted"/>
<dbReference type="SUPFAM" id="SSF53098">
    <property type="entry name" value="Ribonuclease H-like"/>
    <property type="match status" value="1"/>
</dbReference>
<dbReference type="InterPro" id="IPR043502">
    <property type="entry name" value="DNA/RNA_pol_sf"/>
</dbReference>
<dbReference type="OrthoDB" id="8194935at2759"/>
<feature type="compositionally biased region" description="Polar residues" evidence="1">
    <location>
        <begin position="321"/>
        <end position="330"/>
    </location>
</feature>
<dbReference type="InterPro" id="IPR001584">
    <property type="entry name" value="Integrase_cat-core"/>
</dbReference>
<protein>
    <submittedName>
        <fullName evidence="4">Uncharacterized protein LOC111352289 isoform X1</fullName>
    </submittedName>
</protein>
<dbReference type="Gene3D" id="3.30.420.10">
    <property type="entry name" value="Ribonuclease H-like superfamily/Ribonuclease H"/>
    <property type="match status" value="1"/>
</dbReference>
<reference evidence="4" key="1">
    <citation type="submission" date="2025-08" db="UniProtKB">
        <authorList>
            <consortium name="RefSeq"/>
        </authorList>
    </citation>
    <scope>IDENTIFICATION</scope>
    <source>
        <strain evidence="4">Ishihara</strain>
        <tissue evidence="4">Whole body</tissue>
    </source>
</reference>
<dbReference type="Pfam" id="PF03564">
    <property type="entry name" value="DUF1759"/>
    <property type="match status" value="1"/>
</dbReference>
<dbReference type="InterPro" id="IPR036397">
    <property type="entry name" value="RNaseH_sf"/>
</dbReference>
<organism evidence="3 4">
    <name type="scientific">Spodoptera litura</name>
    <name type="common">Asian cotton leafworm</name>
    <dbReference type="NCBI Taxonomy" id="69820"/>
    <lineage>
        <taxon>Eukaryota</taxon>
        <taxon>Metazoa</taxon>
        <taxon>Ecdysozoa</taxon>
        <taxon>Arthropoda</taxon>
        <taxon>Hexapoda</taxon>
        <taxon>Insecta</taxon>
        <taxon>Pterygota</taxon>
        <taxon>Neoptera</taxon>
        <taxon>Endopterygota</taxon>
        <taxon>Lepidoptera</taxon>
        <taxon>Glossata</taxon>
        <taxon>Ditrysia</taxon>
        <taxon>Noctuoidea</taxon>
        <taxon>Noctuidae</taxon>
        <taxon>Amphipyrinae</taxon>
        <taxon>Spodoptera</taxon>
    </lineage>
</organism>
<dbReference type="Pfam" id="PF05380">
    <property type="entry name" value="Peptidase_A17"/>
    <property type="match status" value="1"/>
</dbReference>
<dbReference type="CDD" id="cd01644">
    <property type="entry name" value="RT_pepA17"/>
    <property type="match status" value="1"/>
</dbReference>
<keyword evidence="3" id="KW-1185">Reference proteome</keyword>
<feature type="compositionally biased region" description="Low complexity" evidence="1">
    <location>
        <begin position="339"/>
        <end position="349"/>
    </location>
</feature>
<dbReference type="PANTHER" id="PTHR47331">
    <property type="entry name" value="PHD-TYPE DOMAIN-CONTAINING PROTEIN"/>
    <property type="match status" value="1"/>
</dbReference>
<evidence type="ECO:0000256" key="1">
    <source>
        <dbReference type="SAM" id="MobiDB-lite"/>
    </source>
</evidence>
<dbReference type="GO" id="GO:0042575">
    <property type="term" value="C:DNA polymerase complex"/>
    <property type="evidence" value="ECO:0007669"/>
    <property type="project" value="UniProtKB-ARBA"/>
</dbReference>
<dbReference type="InterPro" id="IPR008042">
    <property type="entry name" value="Retrotrans_Pao"/>
</dbReference>
<dbReference type="PANTHER" id="PTHR47331:SF1">
    <property type="entry name" value="GAG-LIKE PROTEIN"/>
    <property type="match status" value="1"/>
</dbReference>
<dbReference type="CDD" id="cd00303">
    <property type="entry name" value="retropepsin_like"/>
    <property type="match status" value="1"/>
</dbReference>
<dbReference type="InterPro" id="IPR012337">
    <property type="entry name" value="RNaseH-like_sf"/>
</dbReference>
<dbReference type="Pfam" id="PF18701">
    <property type="entry name" value="DUF5641"/>
    <property type="match status" value="1"/>
</dbReference>
<accession>A0A9J7E024</accession>
<dbReference type="KEGG" id="sliu:111352289"/>
<dbReference type="GO" id="GO:0003676">
    <property type="term" value="F:nucleic acid binding"/>
    <property type="evidence" value="ECO:0007669"/>
    <property type="project" value="InterPro"/>
</dbReference>
<feature type="region of interest" description="Disordered" evidence="1">
    <location>
        <begin position="426"/>
        <end position="450"/>
    </location>
</feature>